<dbReference type="Pfam" id="PF00300">
    <property type="entry name" value="His_Phos_1"/>
    <property type="match status" value="1"/>
</dbReference>
<sequence length="441" mass="48736">GIADIIGGVTGVTPWVTSLRCGRALHDGYARWAGDVEEGGVQRAFFSSAELTLNPPPSLLPLPLFTVLAPLPPTVFGGLNLRPRDRRGRRKGKRLSSSINHQMATPPAGVWLSWLSFLASAALNYGGAAFLPGPTARRQSAPRSHTMTMLRSSAEDGSGRETTRAKGKRIVLIRHGCTYMNEYLSQKGCRWGDAGFTDQFEEPERTEMYQDSRLSPLGVWQAGELRERLRDDPIVHEIDLVVCSPLTRALKTMDIALYPFLGIGNGKEGGGSPGPPILALPEASERVYLISDIGRTSAVLKQEFPYVDFDMCRAVRSPSCEGAEDDEAWWWQPSSSLSSYVEWRPSDAGQSYACPGEPQFDFERRMKGLYSFLHSREEQTIALVCHWGVVDWLIGKDFDNCEMRVLDFEADFRPKGFAMSDEDAAELFSEGERSASSANAD</sequence>
<dbReference type="GO" id="GO:0016791">
    <property type="term" value="F:phosphatase activity"/>
    <property type="evidence" value="ECO:0007669"/>
    <property type="project" value="TreeGrafter"/>
</dbReference>
<accession>K0RQZ0</accession>
<dbReference type="InterPro" id="IPR029033">
    <property type="entry name" value="His_PPase_superfam"/>
</dbReference>
<feature type="compositionally biased region" description="Basic residues" evidence="1">
    <location>
        <begin position="84"/>
        <end position="94"/>
    </location>
</feature>
<keyword evidence="2" id="KW-0812">Transmembrane</keyword>
<feature type="region of interest" description="Disordered" evidence="1">
    <location>
        <begin position="136"/>
        <end position="163"/>
    </location>
</feature>
<feature type="non-terminal residue" evidence="3">
    <location>
        <position position="1"/>
    </location>
</feature>
<evidence type="ECO:0000313" key="4">
    <source>
        <dbReference type="Proteomes" id="UP000266841"/>
    </source>
</evidence>
<name>K0RQZ0_THAOC</name>
<reference evidence="3 4" key="1">
    <citation type="journal article" date="2012" name="Genome Biol.">
        <title>Genome and low-iron response of an oceanic diatom adapted to chronic iron limitation.</title>
        <authorList>
            <person name="Lommer M."/>
            <person name="Specht M."/>
            <person name="Roy A.S."/>
            <person name="Kraemer L."/>
            <person name="Andreson R."/>
            <person name="Gutowska M.A."/>
            <person name="Wolf J."/>
            <person name="Bergner S.V."/>
            <person name="Schilhabel M.B."/>
            <person name="Klostermeier U.C."/>
            <person name="Beiko R.G."/>
            <person name="Rosenstiel P."/>
            <person name="Hippler M."/>
            <person name="Laroche J."/>
        </authorList>
    </citation>
    <scope>NUCLEOTIDE SEQUENCE [LARGE SCALE GENOMIC DNA]</scope>
    <source>
        <strain evidence="3 4">CCMP1005</strain>
    </source>
</reference>
<protein>
    <recommendedName>
        <fullName evidence="5">Phosphoglycerate mutase</fullName>
    </recommendedName>
</protein>
<dbReference type="OrthoDB" id="496981at2759"/>
<evidence type="ECO:0008006" key="5">
    <source>
        <dbReference type="Google" id="ProtNLM"/>
    </source>
</evidence>
<dbReference type="Proteomes" id="UP000266841">
    <property type="component" value="Unassembled WGS sequence"/>
</dbReference>
<dbReference type="InterPro" id="IPR050275">
    <property type="entry name" value="PGM_Phosphatase"/>
</dbReference>
<proteinExistence type="predicted"/>
<dbReference type="EMBL" id="AGNL01035282">
    <property type="protein sequence ID" value="EJK54789.1"/>
    <property type="molecule type" value="Genomic_DNA"/>
</dbReference>
<feature type="compositionally biased region" description="Polar residues" evidence="1">
    <location>
        <begin position="137"/>
        <end position="151"/>
    </location>
</feature>
<feature type="transmembrane region" description="Helical" evidence="2">
    <location>
        <begin position="60"/>
        <end position="81"/>
    </location>
</feature>
<gene>
    <name evidence="3" type="ORF">THAOC_25554</name>
</gene>
<organism evidence="3 4">
    <name type="scientific">Thalassiosira oceanica</name>
    <name type="common">Marine diatom</name>
    <dbReference type="NCBI Taxonomy" id="159749"/>
    <lineage>
        <taxon>Eukaryota</taxon>
        <taxon>Sar</taxon>
        <taxon>Stramenopiles</taxon>
        <taxon>Ochrophyta</taxon>
        <taxon>Bacillariophyta</taxon>
        <taxon>Coscinodiscophyceae</taxon>
        <taxon>Thalassiosirophycidae</taxon>
        <taxon>Thalassiosirales</taxon>
        <taxon>Thalassiosiraceae</taxon>
        <taxon>Thalassiosira</taxon>
    </lineage>
</organism>
<dbReference type="AlphaFoldDB" id="K0RQZ0"/>
<keyword evidence="2" id="KW-1133">Transmembrane helix</keyword>
<dbReference type="eggNOG" id="ENOG502S4UT">
    <property type="taxonomic scope" value="Eukaryota"/>
</dbReference>
<keyword evidence="4" id="KW-1185">Reference proteome</keyword>
<evidence type="ECO:0000256" key="2">
    <source>
        <dbReference type="SAM" id="Phobius"/>
    </source>
</evidence>
<evidence type="ECO:0000313" key="3">
    <source>
        <dbReference type="EMBL" id="EJK54789.1"/>
    </source>
</evidence>
<dbReference type="CDD" id="cd07067">
    <property type="entry name" value="HP_PGM_like"/>
    <property type="match status" value="1"/>
</dbReference>
<comment type="caution">
    <text evidence="3">The sequence shown here is derived from an EMBL/GenBank/DDBJ whole genome shotgun (WGS) entry which is preliminary data.</text>
</comment>
<dbReference type="PANTHER" id="PTHR48100">
    <property type="entry name" value="BROAD-SPECIFICITY PHOSPHATASE YOR283W-RELATED"/>
    <property type="match status" value="1"/>
</dbReference>
<dbReference type="GO" id="GO:0005737">
    <property type="term" value="C:cytoplasm"/>
    <property type="evidence" value="ECO:0007669"/>
    <property type="project" value="TreeGrafter"/>
</dbReference>
<keyword evidence="2" id="KW-0472">Membrane</keyword>
<dbReference type="Gene3D" id="3.40.50.1240">
    <property type="entry name" value="Phosphoglycerate mutase-like"/>
    <property type="match status" value="1"/>
</dbReference>
<dbReference type="SUPFAM" id="SSF53254">
    <property type="entry name" value="Phosphoglycerate mutase-like"/>
    <property type="match status" value="1"/>
</dbReference>
<feature type="compositionally biased region" description="Basic and acidic residues" evidence="1">
    <location>
        <begin position="153"/>
        <end position="163"/>
    </location>
</feature>
<evidence type="ECO:0000256" key="1">
    <source>
        <dbReference type="SAM" id="MobiDB-lite"/>
    </source>
</evidence>
<dbReference type="InterPro" id="IPR013078">
    <property type="entry name" value="His_Pase_superF_clade-1"/>
</dbReference>
<feature type="region of interest" description="Disordered" evidence="1">
    <location>
        <begin position="79"/>
        <end position="101"/>
    </location>
</feature>
<dbReference type="PANTHER" id="PTHR48100:SF57">
    <property type="entry name" value="PHOSPHOGLYCERATE MUTASE"/>
    <property type="match status" value="1"/>
</dbReference>